<dbReference type="InterPro" id="IPR036318">
    <property type="entry name" value="FAD-bd_PCMH-like_sf"/>
</dbReference>
<evidence type="ECO:0000259" key="4">
    <source>
        <dbReference type="PROSITE" id="PS51387"/>
    </source>
</evidence>
<dbReference type="PANTHER" id="PTHR42659">
    <property type="entry name" value="XANTHINE DEHYDROGENASE SUBUNIT C-RELATED"/>
    <property type="match status" value="1"/>
</dbReference>
<accession>A0ABP4ZST5</accession>
<dbReference type="EMBL" id="BAAANL010000005">
    <property type="protein sequence ID" value="GAA1867707.1"/>
    <property type="molecule type" value="Genomic_DNA"/>
</dbReference>
<dbReference type="Gene3D" id="3.30.43.10">
    <property type="entry name" value="Uridine Diphospho-n-acetylenolpyruvylglucosamine Reductase, domain 2"/>
    <property type="match status" value="1"/>
</dbReference>
<proteinExistence type="predicted"/>
<evidence type="ECO:0000313" key="6">
    <source>
        <dbReference type="Proteomes" id="UP001501094"/>
    </source>
</evidence>
<feature type="domain" description="FAD-binding PCMH-type" evidence="4">
    <location>
        <begin position="1"/>
        <end position="175"/>
    </location>
</feature>
<dbReference type="RefSeq" id="WP_344103847.1">
    <property type="nucleotide sequence ID" value="NZ_BAAANL010000005.1"/>
</dbReference>
<comment type="caution">
    <text evidence="5">The sequence shown here is derived from an EMBL/GenBank/DDBJ whole genome shotgun (WGS) entry which is preliminary data.</text>
</comment>
<name>A0ABP4ZST5_9MICO</name>
<organism evidence="5 6">
    <name type="scientific">Myceligenerans crystallogenes</name>
    <dbReference type="NCBI Taxonomy" id="316335"/>
    <lineage>
        <taxon>Bacteria</taxon>
        <taxon>Bacillati</taxon>
        <taxon>Actinomycetota</taxon>
        <taxon>Actinomycetes</taxon>
        <taxon>Micrococcales</taxon>
        <taxon>Promicromonosporaceae</taxon>
        <taxon>Myceligenerans</taxon>
    </lineage>
</organism>
<dbReference type="Pfam" id="PF00941">
    <property type="entry name" value="FAD_binding_5"/>
    <property type="match status" value="1"/>
</dbReference>
<keyword evidence="2" id="KW-0274">FAD</keyword>
<keyword evidence="3" id="KW-0560">Oxidoreductase</keyword>
<dbReference type="PANTHER" id="PTHR42659:SF2">
    <property type="entry name" value="XANTHINE DEHYDROGENASE SUBUNIT C-RELATED"/>
    <property type="match status" value="1"/>
</dbReference>
<dbReference type="InterPro" id="IPR016166">
    <property type="entry name" value="FAD-bd_PCMH"/>
</dbReference>
<dbReference type="InterPro" id="IPR051312">
    <property type="entry name" value="Diverse_Substr_Oxidored"/>
</dbReference>
<dbReference type="PROSITE" id="PS51387">
    <property type="entry name" value="FAD_PCMH"/>
    <property type="match status" value="1"/>
</dbReference>
<evidence type="ECO:0000256" key="3">
    <source>
        <dbReference type="ARBA" id="ARBA00023002"/>
    </source>
</evidence>
<dbReference type="InterPro" id="IPR002346">
    <property type="entry name" value="Mopterin_DH_FAD-bd"/>
</dbReference>
<dbReference type="InterPro" id="IPR016169">
    <property type="entry name" value="FAD-bd_PCMH_sub2"/>
</dbReference>
<evidence type="ECO:0000256" key="2">
    <source>
        <dbReference type="ARBA" id="ARBA00022827"/>
    </source>
</evidence>
<keyword evidence="1" id="KW-0285">Flavoprotein</keyword>
<keyword evidence="6" id="KW-1185">Reference proteome</keyword>
<evidence type="ECO:0000313" key="5">
    <source>
        <dbReference type="EMBL" id="GAA1867707.1"/>
    </source>
</evidence>
<dbReference type="SUPFAM" id="SSF56176">
    <property type="entry name" value="FAD-binding/transporter-associated domain-like"/>
    <property type="match status" value="1"/>
</dbReference>
<dbReference type="Proteomes" id="UP001501094">
    <property type="component" value="Unassembled WGS sequence"/>
</dbReference>
<dbReference type="Gene3D" id="3.30.465.10">
    <property type="match status" value="1"/>
</dbReference>
<protein>
    <recommendedName>
        <fullName evidence="4">FAD-binding PCMH-type domain-containing protein</fullName>
    </recommendedName>
</protein>
<dbReference type="InterPro" id="IPR016167">
    <property type="entry name" value="FAD-bd_PCMH_sub1"/>
</dbReference>
<gene>
    <name evidence="5" type="ORF">GCM10009751_27600</name>
</gene>
<sequence length="278" mass="29284">MRPRPFHLLRPRTLDEALEAWNAPGADAALLAGGQSLVADLNAGHRTVGTVIDIKGIRELDELALSGDVLRIGALTTHEQLAGIGEGDLPPALAAVPRVARTVAPRPIRVRGTVVGNLAAGFRGATWPALLGAYGTTVEARTPDGRTARGDVRDAVRFAAERYVVTALEVPAGRKVGWAEATVRASGRSCRVACGVRREDDGTVTAWLSGLAPVVVRHENVPPADEALGELARSAVAGASAPARTARPAGPEDETELWRTVVHTVLRRARNDLEEEAA</sequence>
<evidence type="ECO:0000256" key="1">
    <source>
        <dbReference type="ARBA" id="ARBA00022630"/>
    </source>
</evidence>
<reference evidence="6" key="1">
    <citation type="journal article" date="2019" name="Int. J. Syst. Evol. Microbiol.">
        <title>The Global Catalogue of Microorganisms (GCM) 10K type strain sequencing project: providing services to taxonomists for standard genome sequencing and annotation.</title>
        <authorList>
            <consortium name="The Broad Institute Genomics Platform"/>
            <consortium name="The Broad Institute Genome Sequencing Center for Infectious Disease"/>
            <person name="Wu L."/>
            <person name="Ma J."/>
        </authorList>
    </citation>
    <scope>NUCLEOTIDE SEQUENCE [LARGE SCALE GENOMIC DNA]</scope>
    <source>
        <strain evidence="6">JCM 14326</strain>
    </source>
</reference>